<dbReference type="SUPFAM" id="SSF48452">
    <property type="entry name" value="TPR-like"/>
    <property type="match status" value="1"/>
</dbReference>
<dbReference type="Proteomes" id="UP000236735">
    <property type="component" value="Unassembled WGS sequence"/>
</dbReference>
<evidence type="ECO:0000256" key="2">
    <source>
        <dbReference type="SAM" id="Coils"/>
    </source>
</evidence>
<feature type="chain" id="PRO_5009289576" evidence="4">
    <location>
        <begin position="23"/>
        <end position="695"/>
    </location>
</feature>
<keyword evidence="3" id="KW-0472">Membrane</keyword>
<evidence type="ECO:0000256" key="4">
    <source>
        <dbReference type="SAM" id="SignalP"/>
    </source>
</evidence>
<dbReference type="InterPro" id="IPR011990">
    <property type="entry name" value="TPR-like_helical_dom_sf"/>
</dbReference>
<evidence type="ECO:0000256" key="3">
    <source>
        <dbReference type="SAM" id="Phobius"/>
    </source>
</evidence>
<gene>
    <name evidence="6" type="ORF">SAMN05216354_0019</name>
</gene>
<dbReference type="SMART" id="SM00331">
    <property type="entry name" value="PP2C_SIG"/>
    <property type="match status" value="1"/>
</dbReference>
<evidence type="ECO:0000256" key="1">
    <source>
        <dbReference type="ARBA" id="ARBA00022801"/>
    </source>
</evidence>
<organism evidence="6 7">
    <name type="scientific">Xylanibacter ruminicola</name>
    <name type="common">Prevotella ruminicola</name>
    <dbReference type="NCBI Taxonomy" id="839"/>
    <lineage>
        <taxon>Bacteria</taxon>
        <taxon>Pseudomonadati</taxon>
        <taxon>Bacteroidota</taxon>
        <taxon>Bacteroidia</taxon>
        <taxon>Bacteroidales</taxon>
        <taxon>Prevotellaceae</taxon>
        <taxon>Xylanibacter</taxon>
    </lineage>
</organism>
<evidence type="ECO:0000313" key="7">
    <source>
        <dbReference type="Proteomes" id="UP000236735"/>
    </source>
</evidence>
<reference evidence="6 7" key="1">
    <citation type="submission" date="2016-10" db="EMBL/GenBank/DDBJ databases">
        <authorList>
            <person name="de Groot N.N."/>
        </authorList>
    </citation>
    <scope>NUCLEOTIDE SEQUENCE [LARGE SCALE GENOMIC DNA]</scope>
    <source>
        <strain evidence="6 7">AR32</strain>
    </source>
</reference>
<protein>
    <submittedName>
        <fullName evidence="6">Stage II sporulation protein E (SpoIIE)</fullName>
    </submittedName>
</protein>
<keyword evidence="3" id="KW-0812">Transmembrane</keyword>
<evidence type="ECO:0000313" key="6">
    <source>
        <dbReference type="EMBL" id="SEG12333.1"/>
    </source>
</evidence>
<dbReference type="AlphaFoldDB" id="A0A1H5XL35"/>
<keyword evidence="2" id="KW-0175">Coiled coil</keyword>
<keyword evidence="3" id="KW-1133">Transmembrane helix</keyword>
<dbReference type="GO" id="GO:0016791">
    <property type="term" value="F:phosphatase activity"/>
    <property type="evidence" value="ECO:0007669"/>
    <property type="project" value="TreeGrafter"/>
</dbReference>
<feature type="transmembrane region" description="Helical" evidence="3">
    <location>
        <begin position="398"/>
        <end position="419"/>
    </location>
</feature>
<accession>A0A1H5XL35</accession>
<dbReference type="Gene3D" id="1.25.40.10">
    <property type="entry name" value="Tetratricopeptide repeat domain"/>
    <property type="match status" value="1"/>
</dbReference>
<feature type="domain" description="PPM-type phosphatase" evidence="5">
    <location>
        <begin position="474"/>
        <end position="690"/>
    </location>
</feature>
<dbReference type="PANTHER" id="PTHR43156">
    <property type="entry name" value="STAGE II SPORULATION PROTEIN E-RELATED"/>
    <property type="match status" value="1"/>
</dbReference>
<keyword evidence="4" id="KW-0732">Signal</keyword>
<dbReference type="Pfam" id="PF07228">
    <property type="entry name" value="SpoIIE"/>
    <property type="match status" value="1"/>
</dbReference>
<sequence>MKFKPILILLFFLFCMPIQMLAQEKVATADIGQLEKEMYRLYPTHNIDEFMDVTERLKEATLKAGNEGLFYRTWANQASFAFIKISRQKGMEIAKAMNEYSQLHDSKLGIYYSSLTNANQSNSLKMEEEALRLYLNAIQYKQKHLPNINAAPAYIGAAKVYYNKRQKEKVLEMTDKALAEPNLIGANIVDAWSYRCMSAMMPEGVDHKEEFNQAYEEWKKVIEKYKSNSTSSNLIEIYHAQVNGDYKQMLELAQTVRNPQERYKLMAHAYEWLGDWNNALDCFKKYKLISDSLNSAETRKQTAEHTLQLDVIRAENQAKELLLHNQSLKLAHAQDELEQRRLEEEALNLTLKNRNIELSHASIKLKNDSLDRHAQQLKLSEFQSKLELEQNKEKIERITLWTAIGVGVLVITFLSLYLYRRSRHMKDLTVAYNKLETAYEQLEQTTAAKERIESELRIAREIQMSMVPHEFPERPDLDLYASMTPAKEVGGDLYDYLLEDDILYFCLGDVSGKGVPASLFMAQTIRLFRFLAKQHQMPAYIATCLNEELTEKNDNGMFVTMFIGQMNLITGQFHFCNAGHNPPIIGGDEQHGSFLQMESNAPIGLWPGLEYIGEEIGSIKGRPLFIYSDGLSEAENMRQEQFGDDHVLDILRHTKFRNAHHVVELMETEVKHHRDGAEPNDDMTIMCIKALQSNS</sequence>
<dbReference type="InterPro" id="IPR001932">
    <property type="entry name" value="PPM-type_phosphatase-like_dom"/>
</dbReference>
<dbReference type="InterPro" id="IPR036457">
    <property type="entry name" value="PPM-type-like_dom_sf"/>
</dbReference>
<feature type="coiled-coil region" evidence="2">
    <location>
        <begin position="425"/>
        <end position="462"/>
    </location>
</feature>
<dbReference type="PANTHER" id="PTHR43156:SF2">
    <property type="entry name" value="STAGE II SPORULATION PROTEIN E"/>
    <property type="match status" value="1"/>
</dbReference>
<dbReference type="Gene3D" id="3.60.40.10">
    <property type="entry name" value="PPM-type phosphatase domain"/>
    <property type="match status" value="1"/>
</dbReference>
<feature type="signal peptide" evidence="4">
    <location>
        <begin position="1"/>
        <end position="22"/>
    </location>
</feature>
<name>A0A1H5XL35_XYLRU</name>
<proteinExistence type="predicted"/>
<dbReference type="RefSeq" id="WP_258042969.1">
    <property type="nucleotide sequence ID" value="NZ_FNUV01000010.1"/>
</dbReference>
<keyword evidence="1" id="KW-0378">Hydrolase</keyword>
<evidence type="ECO:0000259" key="5">
    <source>
        <dbReference type="SMART" id="SM00331"/>
    </source>
</evidence>
<dbReference type="InterPro" id="IPR052016">
    <property type="entry name" value="Bact_Sigma-Reg"/>
</dbReference>
<dbReference type="EMBL" id="FNUV01000010">
    <property type="protein sequence ID" value="SEG12333.1"/>
    <property type="molecule type" value="Genomic_DNA"/>
</dbReference>